<gene>
    <name evidence="1" type="ORF">SCLCIDRAFT_1001218</name>
</gene>
<dbReference type="HOGENOM" id="CLU_2028122_0_0_1"/>
<dbReference type="InParanoid" id="A0A0C3AT44"/>
<name>A0A0C3AT44_9AGAM</name>
<keyword evidence="2" id="KW-1185">Reference proteome</keyword>
<protein>
    <submittedName>
        <fullName evidence="1">Uncharacterized protein</fullName>
    </submittedName>
</protein>
<reference evidence="1 2" key="1">
    <citation type="submission" date="2014-04" db="EMBL/GenBank/DDBJ databases">
        <authorList>
            <consortium name="DOE Joint Genome Institute"/>
            <person name="Kuo A."/>
            <person name="Kohler A."/>
            <person name="Nagy L.G."/>
            <person name="Floudas D."/>
            <person name="Copeland A."/>
            <person name="Barry K.W."/>
            <person name="Cichocki N."/>
            <person name="Veneault-Fourrey C."/>
            <person name="LaButti K."/>
            <person name="Lindquist E.A."/>
            <person name="Lipzen A."/>
            <person name="Lundell T."/>
            <person name="Morin E."/>
            <person name="Murat C."/>
            <person name="Sun H."/>
            <person name="Tunlid A."/>
            <person name="Henrissat B."/>
            <person name="Grigoriev I.V."/>
            <person name="Hibbett D.S."/>
            <person name="Martin F."/>
            <person name="Nordberg H.P."/>
            <person name="Cantor M.N."/>
            <person name="Hua S.X."/>
        </authorList>
    </citation>
    <scope>NUCLEOTIDE SEQUENCE [LARGE SCALE GENOMIC DNA]</scope>
    <source>
        <strain evidence="1 2">Foug A</strain>
    </source>
</reference>
<proteinExistence type="predicted"/>
<reference evidence="2" key="2">
    <citation type="submission" date="2015-01" db="EMBL/GenBank/DDBJ databases">
        <title>Evolutionary Origins and Diversification of the Mycorrhizal Mutualists.</title>
        <authorList>
            <consortium name="DOE Joint Genome Institute"/>
            <consortium name="Mycorrhizal Genomics Consortium"/>
            <person name="Kohler A."/>
            <person name="Kuo A."/>
            <person name="Nagy L.G."/>
            <person name="Floudas D."/>
            <person name="Copeland A."/>
            <person name="Barry K.W."/>
            <person name="Cichocki N."/>
            <person name="Veneault-Fourrey C."/>
            <person name="LaButti K."/>
            <person name="Lindquist E.A."/>
            <person name="Lipzen A."/>
            <person name="Lundell T."/>
            <person name="Morin E."/>
            <person name="Murat C."/>
            <person name="Riley R."/>
            <person name="Ohm R."/>
            <person name="Sun H."/>
            <person name="Tunlid A."/>
            <person name="Henrissat B."/>
            <person name="Grigoriev I.V."/>
            <person name="Hibbett D.S."/>
            <person name="Martin F."/>
        </authorList>
    </citation>
    <scope>NUCLEOTIDE SEQUENCE [LARGE SCALE GENOMIC DNA]</scope>
    <source>
        <strain evidence="2">Foug A</strain>
    </source>
</reference>
<dbReference type="EMBL" id="KN822010">
    <property type="protein sequence ID" value="KIM68107.1"/>
    <property type="molecule type" value="Genomic_DNA"/>
</dbReference>
<evidence type="ECO:0000313" key="2">
    <source>
        <dbReference type="Proteomes" id="UP000053989"/>
    </source>
</evidence>
<dbReference type="Proteomes" id="UP000053989">
    <property type="component" value="Unassembled WGS sequence"/>
</dbReference>
<sequence>MGEVLFFLVIASIHRHSTHWGTSRSFLHIQFLFPSSQYHTHSVSSHVSPLHHLGISTPRFYLTSVLSATSRISTTIMYIHAYTHRIGLLTLFPLRFCLDRRLLHYRIRREYYVVLSLESVSV</sequence>
<organism evidence="1 2">
    <name type="scientific">Scleroderma citrinum Foug A</name>
    <dbReference type="NCBI Taxonomy" id="1036808"/>
    <lineage>
        <taxon>Eukaryota</taxon>
        <taxon>Fungi</taxon>
        <taxon>Dikarya</taxon>
        <taxon>Basidiomycota</taxon>
        <taxon>Agaricomycotina</taxon>
        <taxon>Agaricomycetes</taxon>
        <taxon>Agaricomycetidae</taxon>
        <taxon>Boletales</taxon>
        <taxon>Sclerodermatineae</taxon>
        <taxon>Sclerodermataceae</taxon>
        <taxon>Scleroderma</taxon>
    </lineage>
</organism>
<evidence type="ECO:0000313" key="1">
    <source>
        <dbReference type="EMBL" id="KIM68107.1"/>
    </source>
</evidence>
<dbReference type="AlphaFoldDB" id="A0A0C3AT44"/>
<accession>A0A0C3AT44</accession>